<dbReference type="EMBL" id="VDLX02000009">
    <property type="protein sequence ID" value="KAB8192639.1"/>
    <property type="molecule type" value="Genomic_DNA"/>
</dbReference>
<comment type="caution">
    <text evidence="1">The sequence shown here is derived from an EMBL/GenBank/DDBJ whole genome shotgun (WGS) entry which is preliminary data.</text>
</comment>
<evidence type="ECO:0000313" key="2">
    <source>
        <dbReference type="Proteomes" id="UP000312512"/>
    </source>
</evidence>
<reference evidence="1 2" key="1">
    <citation type="submission" date="2019-10" db="EMBL/GenBank/DDBJ databases">
        <title>Nonomuraea sp. nov., isolated from Phyllanthus amarus.</title>
        <authorList>
            <person name="Klykleung N."/>
            <person name="Tanasupawat S."/>
        </authorList>
    </citation>
    <scope>NUCLEOTIDE SEQUENCE [LARGE SCALE GENOMIC DNA]</scope>
    <source>
        <strain evidence="1 2">PA1-10</strain>
    </source>
</reference>
<name>A0A5C4W9G0_9ACTN</name>
<proteinExistence type="predicted"/>
<sequence length="441" mass="48445">MPETSMVWTRRAVLLAGGLLATGCSGPRRPSIQSEDYGSGTGTGKRLRKVLERRAKALKDGDEKAYLADLDQSDDELVTYEKLVFSNLRQFELADVHYISDRVSERTLANGEVSFGPVVRVAKLTADEGPGDIAPGESFVYRFKDDVITGITPATRKNRKKLGASGPLADAPWHTDALKVTQVGEKIWLAGDRSVTDLDRYAAVAERELRTVEGLWDDRLTYPGYVLFFTRSATNFRQWFGLGTDDDFNARNLGYQVRLLGVRKDGLIYQGEYAASRIVVNLSNHKDGDPAATIRHELAHAVTARATMTDYGDWGPPIWAIEGFARYIETVGAPARASAIRAEVAAGVRAGKFRGAPPGRTAFYGRDISFNYALGSSVFSLAERLKGRKAAVELYAQIIKHPDSSGSFFELPIFDGMAREVLGISASAFRSRWNGFVRNGS</sequence>
<organism evidence="1 2">
    <name type="scientific">Nonomuraea phyllanthi</name>
    <dbReference type="NCBI Taxonomy" id="2219224"/>
    <lineage>
        <taxon>Bacteria</taxon>
        <taxon>Bacillati</taxon>
        <taxon>Actinomycetota</taxon>
        <taxon>Actinomycetes</taxon>
        <taxon>Streptosporangiales</taxon>
        <taxon>Streptosporangiaceae</taxon>
        <taxon>Nonomuraea</taxon>
    </lineage>
</organism>
<gene>
    <name evidence="1" type="ORF">FH608_024405</name>
</gene>
<protein>
    <submittedName>
        <fullName evidence="1">Uncharacterized protein</fullName>
    </submittedName>
</protein>
<dbReference type="AlphaFoldDB" id="A0A5C4W9G0"/>
<accession>A0A5C4W9G0</accession>
<dbReference type="OrthoDB" id="3495734at2"/>
<keyword evidence="2" id="KW-1185">Reference proteome</keyword>
<evidence type="ECO:0000313" key="1">
    <source>
        <dbReference type="EMBL" id="KAB8192639.1"/>
    </source>
</evidence>
<dbReference type="RefSeq" id="WP_139632928.1">
    <property type="nucleotide sequence ID" value="NZ_VDLX02000009.1"/>
</dbReference>
<dbReference type="Proteomes" id="UP000312512">
    <property type="component" value="Unassembled WGS sequence"/>
</dbReference>